<feature type="transmembrane region" description="Helical" evidence="1">
    <location>
        <begin position="214"/>
        <end position="234"/>
    </location>
</feature>
<feature type="non-terminal residue" evidence="2">
    <location>
        <position position="253"/>
    </location>
</feature>
<dbReference type="EMBL" id="CATQJA010002662">
    <property type="protein sequence ID" value="CAJ0581096.1"/>
    <property type="molecule type" value="Genomic_DNA"/>
</dbReference>
<reference evidence="2" key="1">
    <citation type="submission" date="2023-06" db="EMBL/GenBank/DDBJ databases">
        <authorList>
            <person name="Delattre M."/>
        </authorList>
    </citation>
    <scope>NUCLEOTIDE SEQUENCE</scope>
    <source>
        <strain evidence="2">AF72</strain>
    </source>
</reference>
<evidence type="ECO:0000313" key="2">
    <source>
        <dbReference type="EMBL" id="CAJ0581096.1"/>
    </source>
</evidence>
<dbReference type="Proteomes" id="UP001177023">
    <property type="component" value="Unassembled WGS sequence"/>
</dbReference>
<accession>A0AA36D5I7</accession>
<comment type="caution">
    <text evidence="2">The sequence shown here is derived from an EMBL/GenBank/DDBJ whole genome shotgun (WGS) entry which is preliminary data.</text>
</comment>
<proteinExistence type="predicted"/>
<keyword evidence="1" id="KW-1133">Transmembrane helix</keyword>
<gene>
    <name evidence="2" type="ORF">MSPICULIGERA_LOCUS19264</name>
</gene>
<feature type="transmembrane region" description="Helical" evidence="1">
    <location>
        <begin position="181"/>
        <end position="202"/>
    </location>
</feature>
<feature type="transmembrane region" description="Helical" evidence="1">
    <location>
        <begin position="101"/>
        <end position="122"/>
    </location>
</feature>
<evidence type="ECO:0000313" key="3">
    <source>
        <dbReference type="Proteomes" id="UP001177023"/>
    </source>
</evidence>
<sequence>MPGIEVHNNVNPPIIVGIESELVEPVDEVIDEAHRRISKLPPQAQPFANVLFQVGAFICSCGKARINNKVAPITSKIQARHLELEPLCCLSSCLVRGGCTAVVAFEAFFVATTLLCTLVQFYSNGEFHFWRPFEHSFNAYITHPVFFYVLLAFDLITVIAALCLTHGLFRFDKGLLRIHYRYDLFALGFHILAFTLYAFAISTKGSQHWDFTNTLLVLSFLSQIPIQVWALSVVKSCGDFFALIHVFVSLADS</sequence>
<keyword evidence="3" id="KW-1185">Reference proteome</keyword>
<dbReference type="AlphaFoldDB" id="A0AA36D5I7"/>
<organism evidence="2 3">
    <name type="scientific">Mesorhabditis spiculigera</name>
    <dbReference type="NCBI Taxonomy" id="96644"/>
    <lineage>
        <taxon>Eukaryota</taxon>
        <taxon>Metazoa</taxon>
        <taxon>Ecdysozoa</taxon>
        <taxon>Nematoda</taxon>
        <taxon>Chromadorea</taxon>
        <taxon>Rhabditida</taxon>
        <taxon>Rhabditina</taxon>
        <taxon>Rhabditomorpha</taxon>
        <taxon>Rhabditoidea</taxon>
        <taxon>Rhabditidae</taxon>
        <taxon>Mesorhabditinae</taxon>
        <taxon>Mesorhabditis</taxon>
    </lineage>
</organism>
<evidence type="ECO:0000256" key="1">
    <source>
        <dbReference type="SAM" id="Phobius"/>
    </source>
</evidence>
<protein>
    <submittedName>
        <fullName evidence="2">Uncharacterized protein</fullName>
    </submittedName>
</protein>
<feature type="transmembrane region" description="Helical" evidence="1">
    <location>
        <begin position="145"/>
        <end position="169"/>
    </location>
</feature>
<name>A0AA36D5I7_9BILA</name>
<keyword evidence="1" id="KW-0472">Membrane</keyword>
<keyword evidence="1" id="KW-0812">Transmembrane</keyword>